<dbReference type="EMBL" id="KQ947431">
    <property type="protein sequence ID" value="KUJ09838.1"/>
    <property type="molecule type" value="Genomic_DNA"/>
</dbReference>
<dbReference type="InterPro" id="IPR006076">
    <property type="entry name" value="FAD-dep_OxRdtase"/>
</dbReference>
<reference evidence="3 4" key="1">
    <citation type="submission" date="2015-10" db="EMBL/GenBank/DDBJ databases">
        <title>Full genome of DAOMC 229536 Phialocephala scopiformis, a fungal endophyte of spruce producing the potent anti-insectan compound rugulosin.</title>
        <authorList>
            <consortium name="DOE Joint Genome Institute"/>
            <person name="Walker A.K."/>
            <person name="Frasz S.L."/>
            <person name="Seifert K.A."/>
            <person name="Miller J.D."/>
            <person name="Mondo S.J."/>
            <person name="Labutti K."/>
            <person name="Lipzen A."/>
            <person name="Dockter R."/>
            <person name="Kennedy M."/>
            <person name="Grigoriev I.V."/>
            <person name="Spatafora J.W."/>
        </authorList>
    </citation>
    <scope>NUCLEOTIDE SEQUENCE [LARGE SCALE GENOMIC DNA]</scope>
    <source>
        <strain evidence="3 4">CBS 120377</strain>
    </source>
</reference>
<dbReference type="Gene3D" id="3.30.9.10">
    <property type="entry name" value="D-Amino Acid Oxidase, subunit A, domain 2"/>
    <property type="match status" value="1"/>
</dbReference>
<feature type="domain" description="FAD dependent oxidoreductase" evidence="2">
    <location>
        <begin position="6"/>
        <end position="401"/>
    </location>
</feature>
<dbReference type="PANTHER" id="PTHR13847">
    <property type="entry name" value="SARCOSINE DEHYDROGENASE-RELATED"/>
    <property type="match status" value="1"/>
</dbReference>
<dbReference type="GO" id="GO:0042147">
    <property type="term" value="P:retrograde transport, endosome to Golgi"/>
    <property type="evidence" value="ECO:0007669"/>
    <property type="project" value="TreeGrafter"/>
</dbReference>
<keyword evidence="4" id="KW-1185">Reference proteome</keyword>
<dbReference type="Gene3D" id="3.50.50.60">
    <property type="entry name" value="FAD/NAD(P)-binding domain"/>
    <property type="match status" value="1"/>
</dbReference>
<dbReference type="InterPro" id="IPR036188">
    <property type="entry name" value="FAD/NAD-bd_sf"/>
</dbReference>
<dbReference type="GO" id="GO:0005829">
    <property type="term" value="C:cytosol"/>
    <property type="evidence" value="ECO:0007669"/>
    <property type="project" value="GOC"/>
</dbReference>
<evidence type="ECO:0000313" key="3">
    <source>
        <dbReference type="EMBL" id="KUJ09838.1"/>
    </source>
</evidence>
<evidence type="ECO:0000313" key="4">
    <source>
        <dbReference type="Proteomes" id="UP000070700"/>
    </source>
</evidence>
<feature type="region of interest" description="Disordered" evidence="1">
    <location>
        <begin position="96"/>
        <end position="127"/>
    </location>
</feature>
<sequence>MATSKTVILGTGIIGLSTAYYLSDSISPSSIHLVDPSPELFASASGRAAGFLAKDWFSSPLAALGALSFEEHKRLAEKENGRENWGYMRSTGVSYTPGLTGGRRTKRERGEDWLRQDASRADAANESVSELLAGNEEEAGPRWLSRSEGDAMELIGEQGTTAQVDPLRLCQFLLKSCLDRGVQLHHPARAISVGKDMRDELSSIRILNTDTQAVTDIPCTKILISAGAWSPQVFSALFPDSRTGLPISSLAGHSIVVRSQKWSKEHEEQGCHAVFTTDSSGYSPEIFSRMGEEIYIAGLNSSVIPLPKLATESELNQRSIDTLKKTAERLLGADGFEVVREGLCFRPVTNRGTPVLSRIEDAKLGNISTRGNEGGGVWLAAGHGPWGITNSLGTGKVMSEMIMRKKTSVDISGLGL</sequence>
<gene>
    <name evidence="3" type="ORF">LY89DRAFT_628136</name>
</gene>
<evidence type="ECO:0000259" key="2">
    <source>
        <dbReference type="Pfam" id="PF01266"/>
    </source>
</evidence>
<evidence type="ECO:0000256" key="1">
    <source>
        <dbReference type="SAM" id="MobiDB-lite"/>
    </source>
</evidence>
<dbReference type="Proteomes" id="UP000070700">
    <property type="component" value="Unassembled WGS sequence"/>
</dbReference>
<accession>A0A132BBT9</accession>
<dbReference type="InParanoid" id="A0A132BBT9"/>
<dbReference type="Pfam" id="PF01266">
    <property type="entry name" value="DAO"/>
    <property type="match status" value="1"/>
</dbReference>
<protein>
    <submittedName>
        <fullName evidence="3">FAD dependent oxidoreductase-like protein superfamily</fullName>
    </submittedName>
</protein>
<proteinExistence type="predicted"/>
<dbReference type="SUPFAM" id="SSF51905">
    <property type="entry name" value="FAD/NAD(P)-binding domain"/>
    <property type="match status" value="1"/>
</dbReference>
<name>A0A132BBT9_MOLSC</name>
<dbReference type="PANTHER" id="PTHR13847:SF185">
    <property type="entry name" value="FAD DEPENDENT OXIDOREDUCTASE SUPERFAMILY (AFU_ORTHOLOGUE AFUA_3G02360)"/>
    <property type="match status" value="1"/>
</dbReference>
<dbReference type="GeneID" id="28820898"/>
<organism evidence="3 4">
    <name type="scientific">Mollisia scopiformis</name>
    <name type="common">Conifer needle endophyte fungus</name>
    <name type="synonym">Phialocephala scopiformis</name>
    <dbReference type="NCBI Taxonomy" id="149040"/>
    <lineage>
        <taxon>Eukaryota</taxon>
        <taxon>Fungi</taxon>
        <taxon>Dikarya</taxon>
        <taxon>Ascomycota</taxon>
        <taxon>Pezizomycotina</taxon>
        <taxon>Leotiomycetes</taxon>
        <taxon>Helotiales</taxon>
        <taxon>Mollisiaceae</taxon>
        <taxon>Mollisia</taxon>
    </lineage>
</organism>
<dbReference type="OrthoDB" id="498204at2759"/>
<feature type="compositionally biased region" description="Basic and acidic residues" evidence="1">
    <location>
        <begin position="108"/>
        <end position="120"/>
    </location>
</feature>
<dbReference type="AlphaFoldDB" id="A0A132BBT9"/>
<dbReference type="RefSeq" id="XP_018064193.1">
    <property type="nucleotide sequence ID" value="XM_018211172.1"/>
</dbReference>
<dbReference type="KEGG" id="psco:LY89DRAFT_628136"/>
<dbReference type="GO" id="GO:0005770">
    <property type="term" value="C:late endosome"/>
    <property type="evidence" value="ECO:0007669"/>
    <property type="project" value="TreeGrafter"/>
</dbReference>